<reference evidence="3 4" key="1">
    <citation type="journal article" date="2017" name="Nature">
        <title>The Apostasia genome and the evolution of orchids.</title>
        <authorList>
            <person name="Zhang G.Q."/>
            <person name="Liu K.W."/>
            <person name="Li Z."/>
            <person name="Lohaus R."/>
            <person name="Hsiao Y.Y."/>
            <person name="Niu S.C."/>
            <person name="Wang J.Y."/>
            <person name="Lin Y.C."/>
            <person name="Xu Q."/>
            <person name="Chen L.J."/>
            <person name="Yoshida K."/>
            <person name="Fujiwara S."/>
            <person name="Wang Z.W."/>
            <person name="Zhang Y.Q."/>
            <person name="Mitsuda N."/>
            <person name="Wang M."/>
            <person name="Liu G.H."/>
            <person name="Pecoraro L."/>
            <person name="Huang H.X."/>
            <person name="Xiao X.J."/>
            <person name="Lin M."/>
            <person name="Wu X.Y."/>
            <person name="Wu W.L."/>
            <person name="Chen Y.Y."/>
            <person name="Chang S.B."/>
            <person name="Sakamoto S."/>
            <person name="Ohme-Takagi M."/>
            <person name="Yagi M."/>
            <person name="Zeng S.J."/>
            <person name="Shen C.Y."/>
            <person name="Yeh C.M."/>
            <person name="Luo Y.B."/>
            <person name="Tsai W.C."/>
            <person name="Van de Peer Y."/>
            <person name="Liu Z.J."/>
        </authorList>
    </citation>
    <scope>NUCLEOTIDE SEQUENCE [LARGE SCALE GENOMIC DNA]</scope>
    <source>
        <strain evidence="4">cv. Shenzhen</strain>
        <tissue evidence="3">Stem</tissue>
    </source>
</reference>
<keyword evidence="2" id="KW-0732">Signal</keyword>
<evidence type="ECO:0000313" key="4">
    <source>
        <dbReference type="Proteomes" id="UP000236161"/>
    </source>
</evidence>
<evidence type="ECO:0008006" key="5">
    <source>
        <dbReference type="Google" id="ProtNLM"/>
    </source>
</evidence>
<protein>
    <recommendedName>
        <fullName evidence="5">Secreted protein</fullName>
    </recommendedName>
</protein>
<sequence>MVLFPFALLFLLEHNLHARVLRAAAPADYNGVIYRLEVAVNKRLHAFPDAPVAGDLSGGFRSFHLHRRTFVSSGERNDPHRIIGAAVVGPPKSSQDGNHVAELLVEVIVCLLFCTWRERSHFYIERSVARSSHLSPSPPLLPSKTAAQKTAAR</sequence>
<gene>
    <name evidence="3" type="ORF">AXF42_Ash002182</name>
</gene>
<organism evidence="3 4">
    <name type="scientific">Apostasia shenzhenica</name>
    <dbReference type="NCBI Taxonomy" id="1088818"/>
    <lineage>
        <taxon>Eukaryota</taxon>
        <taxon>Viridiplantae</taxon>
        <taxon>Streptophyta</taxon>
        <taxon>Embryophyta</taxon>
        <taxon>Tracheophyta</taxon>
        <taxon>Spermatophyta</taxon>
        <taxon>Magnoliopsida</taxon>
        <taxon>Liliopsida</taxon>
        <taxon>Asparagales</taxon>
        <taxon>Orchidaceae</taxon>
        <taxon>Apostasioideae</taxon>
        <taxon>Apostasia</taxon>
    </lineage>
</organism>
<feature type="region of interest" description="Disordered" evidence="1">
    <location>
        <begin position="132"/>
        <end position="153"/>
    </location>
</feature>
<proteinExistence type="predicted"/>
<evidence type="ECO:0000256" key="1">
    <source>
        <dbReference type="SAM" id="MobiDB-lite"/>
    </source>
</evidence>
<feature type="signal peptide" evidence="2">
    <location>
        <begin position="1"/>
        <end position="18"/>
    </location>
</feature>
<feature type="chain" id="PRO_5014127806" description="Secreted protein" evidence="2">
    <location>
        <begin position="19"/>
        <end position="153"/>
    </location>
</feature>
<dbReference type="AlphaFoldDB" id="A0A2I0AMT6"/>
<keyword evidence="4" id="KW-1185">Reference proteome</keyword>
<evidence type="ECO:0000256" key="2">
    <source>
        <dbReference type="SAM" id="SignalP"/>
    </source>
</evidence>
<dbReference type="EMBL" id="KZ451969">
    <property type="protein sequence ID" value="PKA56879.1"/>
    <property type="molecule type" value="Genomic_DNA"/>
</dbReference>
<accession>A0A2I0AMT6</accession>
<dbReference type="Proteomes" id="UP000236161">
    <property type="component" value="Unassembled WGS sequence"/>
</dbReference>
<evidence type="ECO:0000313" key="3">
    <source>
        <dbReference type="EMBL" id="PKA56879.1"/>
    </source>
</evidence>
<name>A0A2I0AMT6_9ASPA</name>